<dbReference type="OrthoDB" id="5283326at2759"/>
<evidence type="ECO:0000313" key="4">
    <source>
        <dbReference type="Proteomes" id="UP000033647"/>
    </source>
</evidence>
<evidence type="ECO:0000256" key="1">
    <source>
        <dbReference type="SAM" id="SignalP"/>
    </source>
</evidence>
<dbReference type="AlphaFoldDB" id="A0A0F4GHP9"/>
<feature type="chain" id="PRO_5002468495" description="Glycoside hydrolase 131 catalytic N-terminal domain-containing protein" evidence="1">
    <location>
        <begin position="20"/>
        <end position="291"/>
    </location>
</feature>
<reference evidence="3 4" key="1">
    <citation type="submission" date="2015-03" db="EMBL/GenBank/DDBJ databases">
        <title>RNA-seq based gene annotation and comparative genomics of four Zymoseptoria species reveal species-specific pathogenicity related genes and transposable element activity.</title>
        <authorList>
            <person name="Grandaubert J."/>
            <person name="Bhattacharyya A."/>
            <person name="Stukenbrock E.H."/>
        </authorList>
    </citation>
    <scope>NUCLEOTIDE SEQUENCE [LARGE SCALE GENOMIC DNA]</scope>
    <source>
        <strain evidence="3 4">Zb18110</strain>
    </source>
</reference>
<evidence type="ECO:0000313" key="3">
    <source>
        <dbReference type="EMBL" id="KJX95725.1"/>
    </source>
</evidence>
<feature type="domain" description="Glycoside hydrolase 131 catalytic N-terminal" evidence="2">
    <location>
        <begin position="32"/>
        <end position="288"/>
    </location>
</feature>
<dbReference type="InterPro" id="IPR041524">
    <property type="entry name" value="GH131_N"/>
</dbReference>
<gene>
    <name evidence="3" type="ORF">TI39_contig1088g00001</name>
</gene>
<organism evidence="3 4">
    <name type="scientific">Zymoseptoria brevis</name>
    <dbReference type="NCBI Taxonomy" id="1047168"/>
    <lineage>
        <taxon>Eukaryota</taxon>
        <taxon>Fungi</taxon>
        <taxon>Dikarya</taxon>
        <taxon>Ascomycota</taxon>
        <taxon>Pezizomycotina</taxon>
        <taxon>Dothideomycetes</taxon>
        <taxon>Dothideomycetidae</taxon>
        <taxon>Mycosphaerellales</taxon>
        <taxon>Mycosphaerellaceae</taxon>
        <taxon>Zymoseptoria</taxon>
    </lineage>
</organism>
<keyword evidence="4" id="KW-1185">Reference proteome</keyword>
<dbReference type="PANTHER" id="PTHR34612">
    <property type="entry name" value="GH131_N DOMAIN-CONTAINING PROTEIN"/>
    <property type="match status" value="1"/>
</dbReference>
<keyword evidence="1" id="KW-0732">Signal</keyword>
<dbReference type="Pfam" id="PF18271">
    <property type="entry name" value="GH131_N"/>
    <property type="match status" value="1"/>
</dbReference>
<feature type="signal peptide" evidence="1">
    <location>
        <begin position="1"/>
        <end position="19"/>
    </location>
</feature>
<dbReference type="EMBL" id="LAFY01001079">
    <property type="protein sequence ID" value="KJX95725.1"/>
    <property type="molecule type" value="Genomic_DNA"/>
</dbReference>
<protein>
    <recommendedName>
        <fullName evidence="2">Glycoside hydrolase 131 catalytic N-terminal domain-containing protein</fullName>
    </recommendedName>
</protein>
<name>A0A0F4GHP9_9PEZI</name>
<comment type="caution">
    <text evidence="3">The sequence shown here is derived from an EMBL/GenBank/DDBJ whole genome shotgun (WGS) entry which is preliminary data.</text>
</comment>
<dbReference type="Proteomes" id="UP000033647">
    <property type="component" value="Unassembled WGS sequence"/>
</dbReference>
<sequence>MILSLCFTALLATAVSASAKDASNPRTISLEARIPFNATGVDFDDGLLPFNPTSVHGKDQTFADVLQFPLVPPSLNDRPTDKAVEVTLNDKSIFAPSATNIQTGFRRTELIPTNKDPSVTASTEGVQKWHLSITQDHTRPLNFSHEYYFFWLERADYSSNPFTLGTGTLFGDGDNETSAQEAEQLWLRSSDASKQETLWQVPFTTGVWHNVAILLDFNQNSLQIEYSIDNQEPVKKTGLIPNDLSGNGQFHIGLLKKPTGLNLTDITKQGFQESGIDEGIVFGGAFEELCG</sequence>
<dbReference type="Gene3D" id="2.60.120.1160">
    <property type="match status" value="1"/>
</dbReference>
<accession>A0A0F4GHP9</accession>
<evidence type="ECO:0000259" key="2">
    <source>
        <dbReference type="Pfam" id="PF18271"/>
    </source>
</evidence>
<dbReference type="PANTHER" id="PTHR34612:SF2">
    <property type="entry name" value="GLYCOSIDE HYDROLASE 131 CATALYTIC N-TERMINAL DOMAIN-CONTAINING PROTEIN"/>
    <property type="match status" value="1"/>
</dbReference>
<dbReference type="STRING" id="1047168.A0A0F4GHP9"/>
<proteinExistence type="predicted"/>